<dbReference type="GO" id="GO:0009317">
    <property type="term" value="C:acetyl-CoA carboxylase complex"/>
    <property type="evidence" value="ECO:0007669"/>
    <property type="project" value="InterPro"/>
</dbReference>
<keyword evidence="6 13" id="KW-0863">Zinc-finger</keyword>
<accession>A0A0H2X279</accession>
<dbReference type="HOGENOM" id="CLU_015486_1_0_0"/>
<name>A0A0H2X279_CHLTA</name>
<comment type="subunit">
    <text evidence="13">Acetyl-CoA carboxylase is a heterohexamer composed of biotin carboxyl carrier protein (AccB), biotin carboxylase (AccC) and two subunits each of ACCase subunit alpha (AccA) and ACCase subunit beta (AccD).</text>
</comment>
<reference evidence="15 16" key="1">
    <citation type="journal article" date="2005" name="Infect. Immun.">
        <title>Comparative genomic analysis of Chlamydia trachomatis oculotropic and genitotropic strains.</title>
        <authorList>
            <person name="Carlson J.H."/>
            <person name="Porcella S.F."/>
            <person name="McClarty G."/>
            <person name="Caldwell H.D."/>
        </authorList>
    </citation>
    <scope>NUCLEOTIDE SEQUENCE [LARGE SCALE GENOMIC DNA]</scope>
    <source>
        <strain evidence="16">ATCC VR-571B / DSM 19440 / HAR-13</strain>
    </source>
</reference>
<dbReference type="GO" id="GO:0006633">
    <property type="term" value="P:fatty acid biosynthetic process"/>
    <property type="evidence" value="ECO:0007669"/>
    <property type="project" value="UniProtKB-KW"/>
</dbReference>
<keyword evidence="4 13" id="KW-0479">Metal-binding</keyword>
<dbReference type="EC" id="2.1.3.15" evidence="13"/>
<evidence type="ECO:0000256" key="10">
    <source>
        <dbReference type="ARBA" id="ARBA00023098"/>
    </source>
</evidence>
<evidence type="ECO:0000256" key="4">
    <source>
        <dbReference type="ARBA" id="ARBA00022723"/>
    </source>
</evidence>
<evidence type="ECO:0000256" key="12">
    <source>
        <dbReference type="ARBA" id="ARBA00025280"/>
    </source>
</evidence>
<dbReference type="GO" id="GO:2001295">
    <property type="term" value="P:malonyl-CoA biosynthetic process"/>
    <property type="evidence" value="ECO:0007669"/>
    <property type="project" value="UniProtKB-UniRule"/>
</dbReference>
<keyword evidence="10 13" id="KW-0443">Lipid metabolism</keyword>
<dbReference type="SUPFAM" id="SSF52096">
    <property type="entry name" value="ClpP/crotonase"/>
    <property type="match status" value="1"/>
</dbReference>
<dbReference type="NCBIfam" id="TIGR00515">
    <property type="entry name" value="accD"/>
    <property type="match status" value="1"/>
</dbReference>
<dbReference type="AlphaFoldDB" id="A0A0H2X279"/>
<evidence type="ECO:0000256" key="5">
    <source>
        <dbReference type="ARBA" id="ARBA00022741"/>
    </source>
</evidence>
<feature type="binding site" evidence="13">
    <location>
        <position position="27"/>
    </location>
    <ligand>
        <name>Zn(2+)</name>
        <dbReference type="ChEBI" id="CHEBI:29105"/>
    </ligand>
</feature>
<dbReference type="HAMAP" id="MF_01395">
    <property type="entry name" value="AcetylCoA_CT_beta"/>
    <property type="match status" value="1"/>
</dbReference>
<keyword evidence="9 13" id="KW-0067">ATP-binding</keyword>
<keyword evidence="2 13" id="KW-0444">Lipid biosynthesis</keyword>
<dbReference type="InterPro" id="IPR011762">
    <property type="entry name" value="COA_CT_N"/>
</dbReference>
<dbReference type="UniPathway" id="UPA00655">
    <property type="reaction ID" value="UER00711"/>
</dbReference>
<keyword evidence="13" id="KW-0963">Cytoplasm</keyword>
<dbReference type="PANTHER" id="PTHR42995">
    <property type="entry name" value="ACETYL-COENZYME A CARBOXYLASE CARBOXYL TRANSFERASE SUBUNIT BETA, CHLOROPLASTIC"/>
    <property type="match status" value="1"/>
</dbReference>
<evidence type="ECO:0000256" key="13">
    <source>
        <dbReference type="HAMAP-Rule" id="MF_01395"/>
    </source>
</evidence>
<dbReference type="Pfam" id="PF01039">
    <property type="entry name" value="Carboxyl_trans"/>
    <property type="match status" value="1"/>
</dbReference>
<dbReference type="EMBL" id="CP000051">
    <property type="protein sequence ID" value="AAX50553.1"/>
    <property type="molecule type" value="Genomic_DNA"/>
</dbReference>
<dbReference type="InterPro" id="IPR000438">
    <property type="entry name" value="Acetyl_CoA_COase_Trfase_b_su"/>
</dbReference>
<keyword evidence="8 13" id="KW-0862">Zinc</keyword>
<dbReference type="InterPro" id="IPR041010">
    <property type="entry name" value="Znf-ACC"/>
</dbReference>
<comment type="similarity">
    <text evidence="13">Belongs to the AccD/PCCB family.</text>
</comment>
<sequence>MRLFSYDKPKIKVQKIKADGFSGWLKCTHCSEMIHANELGQNFNCCPKCSYHYRISVSERIALLADKDSWNPLFSDLRSQDPLNFVDTDTYPNRLEKARKDNPDSEGVLVGVCTIGSHPVALAVMDFSFMAGSMGAVVGEKLTRLIEKAIDSRLPVIIVSASGGARMQESVFSLMQMAKTSAALAKLHEAKLPYISVLTNPTSGGVTASFASLGDVIIAEPKALICFAGPRVVSQVIGEDLPEGAQKSEFLLEHGMIDKVVERKQLKTTLESLLSFFSCQAYSGGKGNCPRDISKTLKEIFLLTDDNE</sequence>
<evidence type="ECO:0000256" key="8">
    <source>
        <dbReference type="ARBA" id="ARBA00022833"/>
    </source>
</evidence>
<feature type="binding site" evidence="13">
    <location>
        <position position="30"/>
    </location>
    <ligand>
        <name>Zn(2+)</name>
        <dbReference type="ChEBI" id="CHEBI:29105"/>
    </ligand>
</feature>
<comment type="subcellular location">
    <subcellularLocation>
        <location evidence="1 13">Cytoplasm</location>
    </subcellularLocation>
</comment>
<evidence type="ECO:0000256" key="7">
    <source>
        <dbReference type="ARBA" id="ARBA00022832"/>
    </source>
</evidence>
<evidence type="ECO:0000256" key="3">
    <source>
        <dbReference type="ARBA" id="ARBA00022679"/>
    </source>
</evidence>
<dbReference type="RefSeq" id="WP_009871641.1">
    <property type="nucleotide sequence ID" value="NC_007429.1"/>
</dbReference>
<dbReference type="PRINTS" id="PR01070">
    <property type="entry name" value="ACCCTRFRASEB"/>
</dbReference>
<evidence type="ECO:0000256" key="9">
    <source>
        <dbReference type="ARBA" id="ARBA00022840"/>
    </source>
</evidence>
<evidence type="ECO:0000256" key="1">
    <source>
        <dbReference type="ARBA" id="ARBA00004496"/>
    </source>
</evidence>
<keyword evidence="5 13" id="KW-0547">Nucleotide-binding</keyword>
<dbReference type="InterPro" id="IPR029045">
    <property type="entry name" value="ClpP/crotonase-like_dom_sf"/>
</dbReference>
<evidence type="ECO:0000256" key="2">
    <source>
        <dbReference type="ARBA" id="ARBA00022516"/>
    </source>
</evidence>
<evidence type="ECO:0000313" key="16">
    <source>
        <dbReference type="Proteomes" id="UP000002532"/>
    </source>
</evidence>
<feature type="binding site" evidence="13">
    <location>
        <position position="49"/>
    </location>
    <ligand>
        <name>Zn(2+)</name>
        <dbReference type="ChEBI" id="CHEBI:29105"/>
    </ligand>
</feature>
<dbReference type="PANTHER" id="PTHR42995:SF5">
    <property type="entry name" value="ACETYL-COENZYME A CARBOXYLASE CARBOXYL TRANSFERASE SUBUNIT BETA, CHLOROPLASTIC"/>
    <property type="match status" value="1"/>
</dbReference>
<comment type="catalytic activity">
    <reaction evidence="13">
        <text>N(6)-carboxybiotinyl-L-lysyl-[protein] + acetyl-CoA = N(6)-biotinyl-L-lysyl-[protein] + malonyl-CoA</text>
        <dbReference type="Rhea" id="RHEA:54728"/>
        <dbReference type="Rhea" id="RHEA-COMP:10505"/>
        <dbReference type="Rhea" id="RHEA-COMP:10506"/>
        <dbReference type="ChEBI" id="CHEBI:57288"/>
        <dbReference type="ChEBI" id="CHEBI:57384"/>
        <dbReference type="ChEBI" id="CHEBI:83144"/>
        <dbReference type="ChEBI" id="CHEBI:83145"/>
        <dbReference type="EC" id="2.1.3.15"/>
    </reaction>
</comment>
<dbReference type="GO" id="GO:0016743">
    <property type="term" value="F:carboxyl- or carbamoyltransferase activity"/>
    <property type="evidence" value="ECO:0007669"/>
    <property type="project" value="UniProtKB-UniRule"/>
</dbReference>
<comment type="cofactor">
    <cofactor evidence="13">
        <name>Zn(2+)</name>
        <dbReference type="ChEBI" id="CHEBI:29105"/>
    </cofactor>
    <text evidence="13">Binds 1 zinc ion per subunit.</text>
</comment>
<proteinExistence type="inferred from homology"/>
<keyword evidence="3 13" id="KW-0808">Transferase</keyword>
<dbReference type="GO" id="GO:0008270">
    <property type="term" value="F:zinc ion binding"/>
    <property type="evidence" value="ECO:0007669"/>
    <property type="project" value="UniProtKB-UniRule"/>
</dbReference>
<feature type="binding site" evidence="13">
    <location>
        <position position="46"/>
    </location>
    <ligand>
        <name>Zn(2+)</name>
        <dbReference type="ChEBI" id="CHEBI:29105"/>
    </ligand>
</feature>
<dbReference type="Gene3D" id="3.90.226.10">
    <property type="entry name" value="2-enoyl-CoA Hydratase, Chain A, domain 1"/>
    <property type="match status" value="1"/>
</dbReference>
<organism evidence="15 16">
    <name type="scientific">Chlamydia trachomatis serovar A (strain ATCC VR-571B / DSM 19440 / HAR-13)</name>
    <dbReference type="NCBI Taxonomy" id="315277"/>
    <lineage>
        <taxon>Bacteria</taxon>
        <taxon>Pseudomonadati</taxon>
        <taxon>Chlamydiota</taxon>
        <taxon>Chlamydiia</taxon>
        <taxon>Chlamydiales</taxon>
        <taxon>Chlamydiaceae</taxon>
        <taxon>Chlamydia/Chlamydophila group</taxon>
        <taxon>Chlamydia</taxon>
    </lineage>
</organism>
<comment type="function">
    <text evidence="12 13">Component of the acetyl coenzyme A carboxylase (ACC) complex. Biotin carboxylase (BC) catalyzes the carboxylation of biotin on its carrier protein (BCCP) and then the CO(2) group is transferred by the transcarboxylase to acetyl-CoA to form malonyl-CoA.</text>
</comment>
<keyword evidence="16" id="KW-1185">Reference proteome</keyword>
<evidence type="ECO:0000256" key="6">
    <source>
        <dbReference type="ARBA" id="ARBA00022771"/>
    </source>
</evidence>
<dbReference type="PROSITE" id="PS50980">
    <property type="entry name" value="COA_CT_NTER"/>
    <property type="match status" value="1"/>
</dbReference>
<keyword evidence="11 13" id="KW-0275">Fatty acid biosynthesis</keyword>
<evidence type="ECO:0000259" key="14">
    <source>
        <dbReference type="PROSITE" id="PS50980"/>
    </source>
</evidence>
<dbReference type="GO" id="GO:0005524">
    <property type="term" value="F:ATP binding"/>
    <property type="evidence" value="ECO:0007669"/>
    <property type="project" value="UniProtKB-KW"/>
</dbReference>
<gene>
    <name evidence="13 15" type="primary">accD</name>
    <name evidence="15" type="ordered locus">CTA_0315</name>
</gene>
<evidence type="ECO:0000313" key="15">
    <source>
        <dbReference type="EMBL" id="AAX50553.1"/>
    </source>
</evidence>
<evidence type="ECO:0000256" key="11">
    <source>
        <dbReference type="ARBA" id="ARBA00023160"/>
    </source>
</evidence>
<protein>
    <recommendedName>
        <fullName evidence="13">Acetyl-coenzyme A carboxylase carboxyl transferase subunit beta</fullName>
        <shortName evidence="13">ACCase subunit beta</shortName>
        <shortName evidence="13">Acetyl-CoA carboxylase carboxyltransferase subunit beta</shortName>
        <ecNumber evidence="13">2.1.3.15</ecNumber>
    </recommendedName>
</protein>
<keyword evidence="15" id="KW-0436">Ligase</keyword>
<dbReference type="KEGG" id="cta:CTA_0315"/>
<dbReference type="Proteomes" id="UP000002532">
    <property type="component" value="Chromosome"/>
</dbReference>
<keyword evidence="7 13" id="KW-0276">Fatty acid metabolism</keyword>
<dbReference type="Pfam" id="PF17848">
    <property type="entry name" value="Zn_ribbon_ACC"/>
    <property type="match status" value="1"/>
</dbReference>
<feature type="zinc finger region" description="C4-type" evidence="13">
    <location>
        <begin position="27"/>
        <end position="49"/>
    </location>
</feature>
<dbReference type="InterPro" id="IPR034733">
    <property type="entry name" value="AcCoA_carboxyl_beta"/>
</dbReference>
<dbReference type="GO" id="GO:0003989">
    <property type="term" value="F:acetyl-CoA carboxylase activity"/>
    <property type="evidence" value="ECO:0007669"/>
    <property type="project" value="InterPro"/>
</dbReference>
<feature type="domain" description="CoA carboxyltransferase N-terminal" evidence="14">
    <location>
        <begin position="23"/>
        <end position="292"/>
    </location>
</feature>
<comment type="pathway">
    <text evidence="13">Lipid metabolism; malonyl-CoA biosynthesis; malonyl-CoA from acetyl-CoA: step 1/1.</text>
</comment>